<dbReference type="Proteomes" id="UP000318297">
    <property type="component" value="Unassembled WGS sequence"/>
</dbReference>
<dbReference type="PANTHER" id="PTHR48081:SF30">
    <property type="entry name" value="ACETYL-HYDROLASE LIPR-RELATED"/>
    <property type="match status" value="1"/>
</dbReference>
<evidence type="ECO:0000313" key="4">
    <source>
        <dbReference type="EMBL" id="TWE09246.1"/>
    </source>
</evidence>
<dbReference type="AlphaFoldDB" id="A0A561E0T4"/>
<dbReference type="Gene3D" id="3.40.50.1820">
    <property type="entry name" value="alpha/beta hydrolase"/>
    <property type="match status" value="1"/>
</dbReference>
<accession>A0A561E0T4</accession>
<evidence type="ECO:0000313" key="5">
    <source>
        <dbReference type="Proteomes" id="UP000318297"/>
    </source>
</evidence>
<dbReference type="InterPro" id="IPR013094">
    <property type="entry name" value="AB_hydrolase_3"/>
</dbReference>
<dbReference type="SUPFAM" id="SSF53474">
    <property type="entry name" value="alpha/beta-Hydrolases"/>
    <property type="match status" value="1"/>
</dbReference>
<keyword evidence="2" id="KW-0378">Hydrolase</keyword>
<gene>
    <name evidence="4" type="ORF">BKA23_2946</name>
</gene>
<evidence type="ECO:0000256" key="1">
    <source>
        <dbReference type="ARBA" id="ARBA00010515"/>
    </source>
</evidence>
<dbReference type="InterPro" id="IPR029058">
    <property type="entry name" value="AB_hydrolase_fold"/>
</dbReference>
<keyword evidence="5" id="KW-1185">Reference proteome</keyword>
<name>A0A561E0T4_9MICO</name>
<dbReference type="Pfam" id="PF07859">
    <property type="entry name" value="Abhydrolase_3"/>
    <property type="match status" value="1"/>
</dbReference>
<comment type="similarity">
    <text evidence="1">Belongs to the 'GDXG' lipolytic enzyme family.</text>
</comment>
<protein>
    <submittedName>
        <fullName evidence="4">Acetyl esterase/lipase</fullName>
    </submittedName>
</protein>
<feature type="domain" description="Alpha/beta hydrolase fold-3" evidence="3">
    <location>
        <begin position="87"/>
        <end position="291"/>
    </location>
</feature>
<organism evidence="4 5">
    <name type="scientific">Rudaeicoccus suwonensis</name>
    <dbReference type="NCBI Taxonomy" id="657409"/>
    <lineage>
        <taxon>Bacteria</taxon>
        <taxon>Bacillati</taxon>
        <taxon>Actinomycetota</taxon>
        <taxon>Actinomycetes</taxon>
        <taxon>Micrococcales</taxon>
        <taxon>Dermacoccaceae</taxon>
        <taxon>Rudaeicoccus</taxon>
    </lineage>
</organism>
<sequence>MPVPAVRVRHPRTSRRSAVLAGSLRATAKPVVTLWSYAPSLVRLSRVMDTGADRLRLPEGTAVDRVQLGPCDGEWIRAPRCRPDAAVLYLHGGALISCSLASHRRLVAATSRVCRAPALNVGFRMLPVVTLDDMVSDCMAGYRWLLDRGYSGEQISIVGDSAGGLLTFLLVLALRDEGLPMPAAIASMSPLLDLGIERKQASPYHERCDVFTVRACRTLNTFVAAVDRAHERYGARLSPIDCDLHGLPPVLLQVGSHEILRPEIEEMADRLAEADVPVTLDIWKGQVHVFQAAASWLPEAQQALRTLGQFVLHPPPVG</sequence>
<dbReference type="GO" id="GO:0004806">
    <property type="term" value="F:triacylglycerol lipase activity"/>
    <property type="evidence" value="ECO:0007669"/>
    <property type="project" value="TreeGrafter"/>
</dbReference>
<evidence type="ECO:0000256" key="2">
    <source>
        <dbReference type="ARBA" id="ARBA00022801"/>
    </source>
</evidence>
<dbReference type="InterPro" id="IPR050300">
    <property type="entry name" value="GDXG_lipolytic_enzyme"/>
</dbReference>
<reference evidence="4 5" key="1">
    <citation type="submission" date="2019-06" db="EMBL/GenBank/DDBJ databases">
        <title>Sequencing the genomes of 1000 actinobacteria strains.</title>
        <authorList>
            <person name="Klenk H.-P."/>
        </authorList>
    </citation>
    <scope>NUCLEOTIDE SEQUENCE [LARGE SCALE GENOMIC DNA]</scope>
    <source>
        <strain evidence="4 5">DSM 19560</strain>
    </source>
</reference>
<dbReference type="EMBL" id="VIVQ01000003">
    <property type="protein sequence ID" value="TWE09246.1"/>
    <property type="molecule type" value="Genomic_DNA"/>
</dbReference>
<dbReference type="PANTHER" id="PTHR48081">
    <property type="entry name" value="AB HYDROLASE SUPERFAMILY PROTEIN C4A8.06C"/>
    <property type="match status" value="1"/>
</dbReference>
<comment type="caution">
    <text evidence="4">The sequence shown here is derived from an EMBL/GenBank/DDBJ whole genome shotgun (WGS) entry which is preliminary data.</text>
</comment>
<proteinExistence type="inferred from homology"/>
<evidence type="ECO:0000259" key="3">
    <source>
        <dbReference type="Pfam" id="PF07859"/>
    </source>
</evidence>